<gene>
    <name evidence="6" type="ORF">EQG66_07495</name>
</gene>
<dbReference type="EMBL" id="SBKP01000005">
    <property type="protein sequence ID" value="RXR29323.1"/>
    <property type="molecule type" value="Genomic_DNA"/>
</dbReference>
<dbReference type="InterPro" id="IPR011075">
    <property type="entry name" value="TetR_C"/>
</dbReference>
<dbReference type="InterPro" id="IPR001647">
    <property type="entry name" value="HTH_TetR"/>
</dbReference>
<accession>A0A4Q1KHS6</accession>
<evidence type="ECO:0000259" key="5">
    <source>
        <dbReference type="PROSITE" id="PS50977"/>
    </source>
</evidence>
<evidence type="ECO:0000256" key="3">
    <source>
        <dbReference type="ARBA" id="ARBA00023163"/>
    </source>
</evidence>
<sequence length="194" mass="21510">MARPREFDLDQALHAALHMFWQRGFDDTSLVDLADAMGIVRPSLQAAFGSKEDLYRQSIELYSREILAFITRAIRGKTAAEVCRLYLKGYCDLLSDTKTPAGCFMIKALVSAGRGAEVARQEGGNRLKTYEELLEQRFLQAQQDGELQSDVDVGILAQTLKVIALGLAVRADMGATRTDLHHIADFSLTALFPE</sequence>
<dbReference type="PANTHER" id="PTHR47506:SF1">
    <property type="entry name" value="HTH-TYPE TRANSCRIPTIONAL REGULATOR YJDC"/>
    <property type="match status" value="1"/>
</dbReference>
<proteinExistence type="predicted"/>
<dbReference type="SUPFAM" id="SSF46689">
    <property type="entry name" value="Homeodomain-like"/>
    <property type="match status" value="1"/>
</dbReference>
<dbReference type="InterPro" id="IPR036271">
    <property type="entry name" value="Tet_transcr_reg_TetR-rel_C_sf"/>
</dbReference>
<dbReference type="GO" id="GO:0003677">
    <property type="term" value="F:DNA binding"/>
    <property type="evidence" value="ECO:0007669"/>
    <property type="project" value="UniProtKB-UniRule"/>
</dbReference>
<reference evidence="7" key="1">
    <citation type="submission" date="2019-01" db="EMBL/GenBank/DDBJ databases">
        <title>Cytophagaceae bacterium strain CAR-16.</title>
        <authorList>
            <person name="Chen W.-M."/>
        </authorList>
    </citation>
    <scope>NUCLEOTIDE SEQUENCE [LARGE SCALE GENOMIC DNA]</scope>
    <source>
        <strain evidence="7">CHR27</strain>
    </source>
</reference>
<dbReference type="Pfam" id="PF16925">
    <property type="entry name" value="TetR_C_13"/>
    <property type="match status" value="1"/>
</dbReference>
<dbReference type="AlphaFoldDB" id="A0A4Q1KHS6"/>
<dbReference type="Gene3D" id="1.10.10.60">
    <property type="entry name" value="Homeodomain-like"/>
    <property type="match status" value="1"/>
</dbReference>
<evidence type="ECO:0000256" key="1">
    <source>
        <dbReference type="ARBA" id="ARBA00023015"/>
    </source>
</evidence>
<dbReference type="PROSITE" id="PS50977">
    <property type="entry name" value="HTH_TETR_2"/>
    <property type="match status" value="1"/>
</dbReference>
<evidence type="ECO:0000256" key="2">
    <source>
        <dbReference type="ARBA" id="ARBA00023125"/>
    </source>
</evidence>
<organism evidence="6 7">
    <name type="scientific">Sphingobium fluviale</name>
    <dbReference type="NCBI Taxonomy" id="2506423"/>
    <lineage>
        <taxon>Bacteria</taxon>
        <taxon>Pseudomonadati</taxon>
        <taxon>Pseudomonadota</taxon>
        <taxon>Alphaproteobacteria</taxon>
        <taxon>Sphingomonadales</taxon>
        <taxon>Sphingomonadaceae</taxon>
        <taxon>Sphingobium</taxon>
    </lineage>
</organism>
<evidence type="ECO:0000313" key="6">
    <source>
        <dbReference type="EMBL" id="RXR29323.1"/>
    </source>
</evidence>
<dbReference type="RefSeq" id="WP_129403960.1">
    <property type="nucleotide sequence ID" value="NZ_SBKP01000005.1"/>
</dbReference>
<evidence type="ECO:0000313" key="7">
    <source>
        <dbReference type="Proteomes" id="UP000290958"/>
    </source>
</evidence>
<name>A0A4Q1KHS6_9SPHN</name>
<feature type="DNA-binding region" description="H-T-H motif" evidence="4">
    <location>
        <begin position="29"/>
        <end position="48"/>
    </location>
</feature>
<dbReference type="Pfam" id="PF00440">
    <property type="entry name" value="TetR_N"/>
    <property type="match status" value="1"/>
</dbReference>
<comment type="caution">
    <text evidence="6">The sequence shown here is derived from an EMBL/GenBank/DDBJ whole genome shotgun (WGS) entry which is preliminary data.</text>
</comment>
<dbReference type="Proteomes" id="UP000290958">
    <property type="component" value="Unassembled WGS sequence"/>
</dbReference>
<keyword evidence="7" id="KW-1185">Reference proteome</keyword>
<keyword evidence="1" id="KW-0805">Transcription regulation</keyword>
<keyword evidence="2 4" id="KW-0238">DNA-binding</keyword>
<feature type="domain" description="HTH tetR-type" evidence="5">
    <location>
        <begin position="6"/>
        <end position="66"/>
    </location>
</feature>
<dbReference type="PANTHER" id="PTHR47506">
    <property type="entry name" value="TRANSCRIPTIONAL REGULATORY PROTEIN"/>
    <property type="match status" value="1"/>
</dbReference>
<dbReference type="SUPFAM" id="SSF48498">
    <property type="entry name" value="Tetracyclin repressor-like, C-terminal domain"/>
    <property type="match status" value="1"/>
</dbReference>
<protein>
    <submittedName>
        <fullName evidence="6">TetR/AcrR family transcriptional regulator</fullName>
    </submittedName>
</protein>
<keyword evidence="3" id="KW-0804">Transcription</keyword>
<evidence type="ECO:0000256" key="4">
    <source>
        <dbReference type="PROSITE-ProRule" id="PRU00335"/>
    </source>
</evidence>
<dbReference type="InterPro" id="IPR009057">
    <property type="entry name" value="Homeodomain-like_sf"/>
</dbReference>
<dbReference type="OrthoDB" id="9795242at2"/>
<dbReference type="Gene3D" id="1.10.357.10">
    <property type="entry name" value="Tetracycline Repressor, domain 2"/>
    <property type="match status" value="1"/>
</dbReference>